<reference evidence="1" key="1">
    <citation type="submission" date="2021-04" db="EMBL/GenBank/DDBJ databases">
        <authorList>
            <person name="Rodrigo-Torres L."/>
            <person name="Arahal R. D."/>
            <person name="Lucena T."/>
        </authorList>
    </citation>
    <scope>NUCLEOTIDE SEQUENCE</scope>
    <source>
        <strain evidence="1">CECT 9275</strain>
    </source>
</reference>
<protein>
    <submittedName>
        <fullName evidence="1">Uncharacterized protein</fullName>
    </submittedName>
</protein>
<organism evidence="1 2">
    <name type="scientific">Dyadobacter helix</name>
    <dbReference type="NCBI Taxonomy" id="2822344"/>
    <lineage>
        <taxon>Bacteria</taxon>
        <taxon>Pseudomonadati</taxon>
        <taxon>Bacteroidota</taxon>
        <taxon>Cytophagia</taxon>
        <taxon>Cytophagales</taxon>
        <taxon>Spirosomataceae</taxon>
        <taxon>Dyadobacter</taxon>
    </lineage>
</organism>
<proteinExistence type="predicted"/>
<sequence>MEVSQKHEVCILGKPEHAEAIRQHLPAQVTFRPILEAKASVWNTFWERIYLLFKKLPKSRSNFFLMELFKVSNVADQVQQQKGRKLLAWIKKLPKFIPYDFYLNRLRYRAGTRIDDIDQFICFTAIADDHFHARLIRERKQIKVYVYSWDHPCKHTCFSKRVTYLCWSQELKKDIVTLQNIPEHQIFVAGASQFGYIHDYLGLLSARRPYSFPYIYFGCAIGIVDLVPEELRLIKLLAECLMQEQPEWKLVVRPYPVLTNWTFYETLKMLPNVVVDDQFRTKDLSVAEDDILKKYETIEHAEAFFHLGTTMGLEACFTETPSFILDFGYTTGQDLSLYNFIHQFQNDRHLIQLSPVNAIRSREELSQVLKETGAPQYKVLNKVVRQQYSLKSFSKFAEDLVEIS</sequence>
<evidence type="ECO:0000313" key="2">
    <source>
        <dbReference type="Proteomes" id="UP000680038"/>
    </source>
</evidence>
<gene>
    <name evidence="1" type="ORF">DYBT9275_04172</name>
</gene>
<comment type="caution">
    <text evidence="1">The sequence shown here is derived from an EMBL/GenBank/DDBJ whole genome shotgun (WGS) entry which is preliminary data.</text>
</comment>
<dbReference type="Proteomes" id="UP000680038">
    <property type="component" value="Unassembled WGS sequence"/>
</dbReference>
<evidence type="ECO:0000313" key="1">
    <source>
        <dbReference type="EMBL" id="CAG5007998.1"/>
    </source>
</evidence>
<dbReference type="EMBL" id="CAJRAF010000002">
    <property type="protein sequence ID" value="CAG5007998.1"/>
    <property type="molecule type" value="Genomic_DNA"/>
</dbReference>
<dbReference type="AlphaFoldDB" id="A0A916ND14"/>
<keyword evidence="2" id="KW-1185">Reference proteome</keyword>
<accession>A0A916ND14</accession>
<name>A0A916ND14_9BACT</name>